<feature type="transmembrane region" description="Helical" evidence="1">
    <location>
        <begin position="91"/>
        <end position="113"/>
    </location>
</feature>
<keyword evidence="1" id="KW-1133">Transmembrane helix</keyword>
<dbReference type="PANTHER" id="PTHR35531">
    <property type="entry name" value="INNER MEMBRANE PROTEIN YBCI-RELATED"/>
    <property type="match status" value="1"/>
</dbReference>
<accession>A0ABV8WTE1</accession>
<comment type="caution">
    <text evidence="2">The sequence shown here is derived from an EMBL/GenBank/DDBJ whole genome shotgun (WGS) entry which is preliminary data.</text>
</comment>
<proteinExistence type="predicted"/>
<dbReference type="EMBL" id="JBHSDT010000003">
    <property type="protein sequence ID" value="MFC4402239.1"/>
    <property type="molecule type" value="Genomic_DNA"/>
</dbReference>
<name>A0ABV8WTE1_9BACI</name>
<dbReference type="Pfam" id="PF04307">
    <property type="entry name" value="YdjM"/>
    <property type="match status" value="1"/>
</dbReference>
<dbReference type="InterPro" id="IPR007404">
    <property type="entry name" value="YdjM-like"/>
</dbReference>
<keyword evidence="1" id="KW-0812">Transmembrane</keyword>
<evidence type="ECO:0000313" key="2">
    <source>
        <dbReference type="EMBL" id="MFC4402239.1"/>
    </source>
</evidence>
<evidence type="ECO:0000313" key="3">
    <source>
        <dbReference type="Proteomes" id="UP001595882"/>
    </source>
</evidence>
<reference evidence="3" key="1">
    <citation type="journal article" date="2019" name="Int. J. Syst. Evol. Microbiol.">
        <title>The Global Catalogue of Microorganisms (GCM) 10K type strain sequencing project: providing services to taxonomists for standard genome sequencing and annotation.</title>
        <authorList>
            <consortium name="The Broad Institute Genomics Platform"/>
            <consortium name="The Broad Institute Genome Sequencing Center for Infectious Disease"/>
            <person name="Wu L."/>
            <person name="Ma J."/>
        </authorList>
    </citation>
    <scope>NUCLEOTIDE SEQUENCE [LARGE SCALE GENOMIC DNA]</scope>
    <source>
        <strain evidence="3">CCUG 37865</strain>
    </source>
</reference>
<keyword evidence="2" id="KW-0378">Hydrolase</keyword>
<gene>
    <name evidence="2" type="ORF">ACFOY7_04015</name>
</gene>
<dbReference type="Proteomes" id="UP001595882">
    <property type="component" value="Unassembled WGS sequence"/>
</dbReference>
<keyword evidence="1" id="KW-0472">Membrane</keyword>
<dbReference type="RefSeq" id="WP_390249630.1">
    <property type="nucleotide sequence ID" value="NZ_JBHSDT010000003.1"/>
</dbReference>
<feature type="transmembrane region" description="Helical" evidence="1">
    <location>
        <begin position="67"/>
        <end position="85"/>
    </location>
</feature>
<organism evidence="2 3">
    <name type="scientific">Gracilibacillus xinjiangensis</name>
    <dbReference type="NCBI Taxonomy" id="1193282"/>
    <lineage>
        <taxon>Bacteria</taxon>
        <taxon>Bacillati</taxon>
        <taxon>Bacillota</taxon>
        <taxon>Bacilli</taxon>
        <taxon>Bacillales</taxon>
        <taxon>Bacillaceae</taxon>
        <taxon>Gracilibacillus</taxon>
    </lineage>
</organism>
<evidence type="ECO:0000256" key="1">
    <source>
        <dbReference type="SAM" id="Phobius"/>
    </source>
</evidence>
<dbReference type="InterPro" id="IPR016956">
    <property type="entry name" value="YdjM"/>
</dbReference>
<sequence>MTGKTHVMGGIAATVVTVHFTSYEPGLIIAAGAVGSIIPDICHSGSKIGRKFPVISKMVNRLFGHRTFTHSLLFLVLVGYVLTLFTNDQSIIIGILIGMASHLLLDAVTKNGIKLLYPANLTFRFPFTMKTGGSLEKVVLLLLTIVTIYYGKDLIL</sequence>
<dbReference type="PANTHER" id="PTHR35531:SF1">
    <property type="entry name" value="INNER MEMBRANE PROTEIN YBCI-RELATED"/>
    <property type="match status" value="1"/>
</dbReference>
<dbReference type="GO" id="GO:0016787">
    <property type="term" value="F:hydrolase activity"/>
    <property type="evidence" value="ECO:0007669"/>
    <property type="project" value="UniProtKB-KW"/>
</dbReference>
<protein>
    <submittedName>
        <fullName evidence="2">Metal-dependent hydrolase</fullName>
    </submittedName>
</protein>
<keyword evidence="3" id="KW-1185">Reference proteome</keyword>
<dbReference type="PIRSF" id="PIRSF030780">
    <property type="entry name" value="Md_memb_hyd_prd"/>
    <property type="match status" value="1"/>
</dbReference>
<feature type="transmembrane region" description="Helical" evidence="1">
    <location>
        <begin position="134"/>
        <end position="151"/>
    </location>
</feature>